<keyword evidence="1" id="KW-0472">Membrane</keyword>
<feature type="transmembrane region" description="Helical" evidence="1">
    <location>
        <begin position="73"/>
        <end position="99"/>
    </location>
</feature>
<keyword evidence="1" id="KW-1133">Transmembrane helix</keyword>
<sequence>MYMIFAPMLGIEVALCLLQVARHYAGEQYLGCFKCISLLEAAGAACVAFQWLVLGCIATASLFMLVEQGPGPLFLFQVLFFLGSWALVIIAAYLSGLYLGQVCRGRSTTSGSYSQLHQTDARQQAYSHVPPAVTPHPLPHHQPPSSYQPHAAAAAQASQYVPPTAL</sequence>
<evidence type="ECO:0000313" key="4">
    <source>
        <dbReference type="Proteomes" id="UP000613740"/>
    </source>
</evidence>
<evidence type="ECO:0000313" key="3">
    <source>
        <dbReference type="EMBL" id="KAG2441281.1"/>
    </source>
</evidence>
<reference evidence="3" key="1">
    <citation type="journal article" date="2020" name="bioRxiv">
        <title>Comparative genomics of Chlamydomonas.</title>
        <authorList>
            <person name="Craig R.J."/>
            <person name="Hasan A.R."/>
            <person name="Ness R.W."/>
            <person name="Keightley P.D."/>
        </authorList>
    </citation>
    <scope>NUCLEOTIDE SEQUENCE</scope>
    <source>
        <strain evidence="3">CCAP 11/173</strain>
    </source>
</reference>
<accession>A0A835W9E1</accession>
<protein>
    <submittedName>
        <fullName evidence="3">Uncharacterized protein</fullName>
    </submittedName>
</protein>
<dbReference type="AlphaFoldDB" id="A0A835W9E1"/>
<organism evidence="3 4">
    <name type="scientific">Chlamydomonas schloesseri</name>
    <dbReference type="NCBI Taxonomy" id="2026947"/>
    <lineage>
        <taxon>Eukaryota</taxon>
        <taxon>Viridiplantae</taxon>
        <taxon>Chlorophyta</taxon>
        <taxon>core chlorophytes</taxon>
        <taxon>Chlorophyceae</taxon>
        <taxon>CS clade</taxon>
        <taxon>Chlamydomonadales</taxon>
        <taxon>Chlamydomonadaceae</taxon>
        <taxon>Chlamydomonas</taxon>
    </lineage>
</organism>
<dbReference type="OrthoDB" id="10469053at2759"/>
<evidence type="ECO:0000256" key="2">
    <source>
        <dbReference type="SAM" id="SignalP"/>
    </source>
</evidence>
<keyword evidence="1" id="KW-0812">Transmembrane</keyword>
<comment type="caution">
    <text evidence="3">The sequence shown here is derived from an EMBL/GenBank/DDBJ whole genome shotgun (WGS) entry which is preliminary data.</text>
</comment>
<dbReference type="Proteomes" id="UP000613740">
    <property type="component" value="Unassembled WGS sequence"/>
</dbReference>
<feature type="chain" id="PRO_5032447685" evidence="2">
    <location>
        <begin position="17"/>
        <end position="166"/>
    </location>
</feature>
<proteinExistence type="predicted"/>
<feature type="transmembrane region" description="Helical" evidence="1">
    <location>
        <begin position="41"/>
        <end position="66"/>
    </location>
</feature>
<keyword evidence="2" id="KW-0732">Signal</keyword>
<dbReference type="EMBL" id="JAEHOD010000036">
    <property type="protein sequence ID" value="KAG2441281.1"/>
    <property type="molecule type" value="Genomic_DNA"/>
</dbReference>
<name>A0A835W9E1_9CHLO</name>
<gene>
    <name evidence="3" type="ORF">HYH02_010120</name>
</gene>
<evidence type="ECO:0000256" key="1">
    <source>
        <dbReference type="SAM" id="Phobius"/>
    </source>
</evidence>
<feature type="signal peptide" evidence="2">
    <location>
        <begin position="1"/>
        <end position="16"/>
    </location>
</feature>
<keyword evidence="4" id="KW-1185">Reference proteome</keyword>